<feature type="domain" description="Fido" evidence="1">
    <location>
        <begin position="146"/>
        <end position="309"/>
    </location>
</feature>
<evidence type="ECO:0000259" key="1">
    <source>
        <dbReference type="PROSITE" id="PS51459"/>
    </source>
</evidence>
<dbReference type="PANTHER" id="PTHR13504">
    <property type="entry name" value="FIDO DOMAIN-CONTAINING PROTEIN DDB_G0283145"/>
    <property type="match status" value="1"/>
</dbReference>
<dbReference type="PROSITE" id="PS51459">
    <property type="entry name" value="FIDO"/>
    <property type="match status" value="1"/>
</dbReference>
<gene>
    <name evidence="2" type="ORF">pdam_00004213</name>
</gene>
<protein>
    <recommendedName>
        <fullName evidence="1">Fido domain-containing protein</fullName>
    </recommendedName>
</protein>
<dbReference type="SUPFAM" id="SSF140931">
    <property type="entry name" value="Fic-like"/>
    <property type="match status" value="1"/>
</dbReference>
<evidence type="ECO:0000313" key="3">
    <source>
        <dbReference type="Proteomes" id="UP000275408"/>
    </source>
</evidence>
<keyword evidence="3" id="KW-1185">Reference proteome</keyword>
<evidence type="ECO:0000313" key="2">
    <source>
        <dbReference type="EMBL" id="RMX52664.1"/>
    </source>
</evidence>
<dbReference type="InterPro" id="IPR003812">
    <property type="entry name" value="Fido"/>
</dbReference>
<comment type="caution">
    <text evidence="2">The sequence shown here is derived from an EMBL/GenBank/DDBJ whole genome shotgun (WGS) entry which is preliminary data.</text>
</comment>
<organism evidence="2 3">
    <name type="scientific">Pocillopora damicornis</name>
    <name type="common">Cauliflower coral</name>
    <name type="synonym">Millepora damicornis</name>
    <dbReference type="NCBI Taxonomy" id="46731"/>
    <lineage>
        <taxon>Eukaryota</taxon>
        <taxon>Metazoa</taxon>
        <taxon>Cnidaria</taxon>
        <taxon>Anthozoa</taxon>
        <taxon>Hexacorallia</taxon>
        <taxon>Scleractinia</taxon>
        <taxon>Astrocoeniina</taxon>
        <taxon>Pocilloporidae</taxon>
        <taxon>Pocillopora</taxon>
    </lineage>
</organism>
<dbReference type="AlphaFoldDB" id="A0A3M6UGN5"/>
<dbReference type="OrthoDB" id="5952475at2759"/>
<accession>A0A3M6UGN5</accession>
<dbReference type="Proteomes" id="UP000275408">
    <property type="component" value="Unassembled WGS sequence"/>
</dbReference>
<dbReference type="PANTHER" id="PTHR13504:SF38">
    <property type="entry name" value="FIDO DOMAIN-CONTAINING PROTEIN"/>
    <property type="match status" value="1"/>
</dbReference>
<sequence>MDKAKRYPVRSLISFDALENPSWHSSTRSKETPTKTVTEMINCITQYHKRWEKAVAENRYHEDLIKKIKEDFLLEFVFHVNREEGHGIATFKDTEIFLRNCSSERRMSAGSSFSLEEQETVNLINAYESLLEKIKSEERTSDYGLLEVGLLKETHRLILQNIPQPGGLTKPGEMSNKPRVTEFKGEIYLYANPDDMESTVINLLDKYNFLYDSCIEEKGGPNEDIDVYSLLKTCSWFLFELLDLHPFSDGNGRLCRILSSYCLSKLNPFPTPIYNVWTNSCKGDYIEALVEARKSPDRQPCALTTMIIECTYYGWEKFFKALQGSTDRNYVAGNSRKVDKSCLTLSNSYSNIKHLFEVPTLPCVASVPSS</sequence>
<proteinExistence type="predicted"/>
<reference evidence="2 3" key="1">
    <citation type="journal article" date="2018" name="Sci. Rep.">
        <title>Comparative analysis of the Pocillopora damicornis genome highlights role of immune system in coral evolution.</title>
        <authorList>
            <person name="Cunning R."/>
            <person name="Bay R.A."/>
            <person name="Gillette P."/>
            <person name="Baker A.C."/>
            <person name="Traylor-Knowles N."/>
        </authorList>
    </citation>
    <scope>NUCLEOTIDE SEQUENCE [LARGE SCALE GENOMIC DNA]</scope>
    <source>
        <strain evidence="2">RSMAS</strain>
        <tissue evidence="2">Whole animal</tissue>
    </source>
</reference>
<dbReference type="EMBL" id="RCHS01001596">
    <property type="protein sequence ID" value="RMX52664.1"/>
    <property type="molecule type" value="Genomic_DNA"/>
</dbReference>
<dbReference type="STRING" id="46731.A0A3M6UGN5"/>
<dbReference type="Gene3D" id="1.10.3290.10">
    <property type="entry name" value="Fido-like domain"/>
    <property type="match status" value="1"/>
</dbReference>
<dbReference type="InterPro" id="IPR036597">
    <property type="entry name" value="Fido-like_dom_sf"/>
</dbReference>
<dbReference type="Pfam" id="PF02661">
    <property type="entry name" value="Fic"/>
    <property type="match status" value="1"/>
</dbReference>
<name>A0A3M6UGN5_POCDA</name>
<dbReference type="InterPro" id="IPR040198">
    <property type="entry name" value="Fido_containing"/>
</dbReference>